<name>A0AAW0BBQ3_9AGAR</name>
<comment type="caution">
    <text evidence="2">The sequence shown here is derived from an EMBL/GenBank/DDBJ whole genome shotgun (WGS) entry which is preliminary data.</text>
</comment>
<keyword evidence="3" id="KW-1185">Reference proteome</keyword>
<dbReference type="Pfam" id="PF18759">
    <property type="entry name" value="Plavaka"/>
    <property type="match status" value="1"/>
</dbReference>
<dbReference type="InterPro" id="IPR041078">
    <property type="entry name" value="Plavaka"/>
</dbReference>
<dbReference type="Proteomes" id="UP001362999">
    <property type="component" value="Unassembled WGS sequence"/>
</dbReference>
<dbReference type="AlphaFoldDB" id="A0AAW0BBQ3"/>
<evidence type="ECO:0000259" key="1">
    <source>
        <dbReference type="Pfam" id="PF20722"/>
    </source>
</evidence>
<evidence type="ECO:0000313" key="3">
    <source>
        <dbReference type="Proteomes" id="UP001362999"/>
    </source>
</evidence>
<sequence>MPQIQRLTRTTRVSSRRRYRQLYCPSCYRKFQRSSSVLKHLNHPSSSCAPWFMQMEEYILTRHPKATEYRSRLRAALGTSTLMSRWMSMNPTPACPSRLTTDPTTITSLAATLPQPGNGQGFQQWFNADEFAHEREENLYYPFASKAEWQLASFMMRSRMSMKDIDDFLELSLVWLQCCIPPRYSNSGQVRDCLPLSFKSAKELRSRIELLPKGPQWKSTTIKFDGFPTKKPLVLYYRDTLECIESLFKNPLFEGHLNMVPKQHFRNGRRLWKDWISSDSAWAMQAALPMGRALLGVIGTSDKTNISVMNGDRVAHPFLVSLANIDTDVMLKASNHSFMMAALMPVPKFLCPKEIRGLMERRLLHHCIDIVCAPLKAAAMDGHIMSTSSGQLVRAHTPLVAYIADAPEAADIACVKGQTSHLTTASYHTFGDPFRHPERTGDLTWNNILSVNSAVDPWDVAKYQKASKELRLSGVHLPFWRDWSLSTNPSRFLTMEPLHTLHKGFFDHDFQWGRKIVGDEEIDFRLSIIQPRIGFRHFKEGVTQLKQLGGREHRELERCFIAVIADAAPAPVIRALRALIDFRFLAQAPEMDQVTLTRLTDSLAEFHQYKQHIIDAGGREQDHFKIPKLEFMQSVVSGICWAGVPMQFTADVTEKAHSTEIKVPARTQTNHRDYDPQIARYLDRAEKMRLFDIATGLGEKENGAVEVDDDDSAYDEVAAVAGESSRPVRNLFRLAIAHSLQYPNLERRIFTTESTAFSLNRTPNLPCISVDDAAVLFDLPDLRPALGDYLKRSNSNHSGMPAVSIIGGARRSTPECPLPFSHLQVWYNVRVQNKSPHSKPRPIPAQNLQAQPPNAEWVHGRYDTVLLCNDKSSAWPGRGFREGLHGHTIAQIRLIMRPICEKSAQTPPLPYIIYAQRYDIVPQNGSPTGRDLSSGMYILKRSIRTNGSRLGDIVELDNIRIPVELVARFGKKADPRFTAFNSLECSTEVRLNKYSTKELFWILESVSL</sequence>
<gene>
    <name evidence="2" type="ORF">R3P38DRAFT_3317338</name>
</gene>
<dbReference type="EMBL" id="JAWWNJ010000036">
    <property type="protein sequence ID" value="KAK7023105.1"/>
    <property type="molecule type" value="Genomic_DNA"/>
</dbReference>
<dbReference type="Pfam" id="PF20722">
    <property type="entry name" value="DUF6830"/>
    <property type="match status" value="1"/>
</dbReference>
<accession>A0AAW0BBQ3</accession>
<feature type="domain" description="DUF6830" evidence="1">
    <location>
        <begin position="745"/>
        <end position="891"/>
    </location>
</feature>
<protein>
    <recommendedName>
        <fullName evidence="1">DUF6830 domain-containing protein</fullName>
    </recommendedName>
</protein>
<organism evidence="2 3">
    <name type="scientific">Favolaschia claudopus</name>
    <dbReference type="NCBI Taxonomy" id="2862362"/>
    <lineage>
        <taxon>Eukaryota</taxon>
        <taxon>Fungi</taxon>
        <taxon>Dikarya</taxon>
        <taxon>Basidiomycota</taxon>
        <taxon>Agaricomycotina</taxon>
        <taxon>Agaricomycetes</taxon>
        <taxon>Agaricomycetidae</taxon>
        <taxon>Agaricales</taxon>
        <taxon>Marasmiineae</taxon>
        <taxon>Mycenaceae</taxon>
        <taxon>Favolaschia</taxon>
    </lineage>
</organism>
<evidence type="ECO:0000313" key="2">
    <source>
        <dbReference type="EMBL" id="KAK7023105.1"/>
    </source>
</evidence>
<dbReference type="InterPro" id="IPR049233">
    <property type="entry name" value="DUF6830"/>
</dbReference>
<proteinExistence type="predicted"/>
<reference evidence="2 3" key="1">
    <citation type="journal article" date="2024" name="J Genomics">
        <title>Draft genome sequencing and assembly of Favolaschia claudopus CIRM-BRFM 2984 isolated from oak limbs.</title>
        <authorList>
            <person name="Navarro D."/>
            <person name="Drula E."/>
            <person name="Chaduli D."/>
            <person name="Cazenave R."/>
            <person name="Ahrendt S."/>
            <person name="Wang J."/>
            <person name="Lipzen A."/>
            <person name="Daum C."/>
            <person name="Barry K."/>
            <person name="Grigoriev I.V."/>
            <person name="Favel A."/>
            <person name="Rosso M.N."/>
            <person name="Martin F."/>
        </authorList>
    </citation>
    <scope>NUCLEOTIDE SEQUENCE [LARGE SCALE GENOMIC DNA]</scope>
    <source>
        <strain evidence="2 3">CIRM-BRFM 2984</strain>
    </source>
</reference>